<sequence length="143" mass="15173">MKYIAILAAFAATALAQGINIAAPAANSQVYRGEWITVEVDKEQPTAPTTEVALVLSMARCPSSGCSAGSLGQILYNGPYNPQDEHDGKLPYQNFSVPVPTSFSVGDQVALIATRFNLVGSGPYPNIDQRVTPLTVVKGYLDN</sequence>
<feature type="signal peptide" evidence="1">
    <location>
        <begin position="1"/>
        <end position="16"/>
    </location>
</feature>
<protein>
    <submittedName>
        <fullName evidence="2">Uncharacterized protein</fullName>
    </submittedName>
</protein>
<evidence type="ECO:0000313" key="3">
    <source>
        <dbReference type="Proteomes" id="UP000703269"/>
    </source>
</evidence>
<reference evidence="2 3" key="1">
    <citation type="submission" date="2021-08" db="EMBL/GenBank/DDBJ databases">
        <title>Draft Genome Sequence of Phanerochaete sordida strain YK-624.</title>
        <authorList>
            <person name="Mori T."/>
            <person name="Dohra H."/>
            <person name="Suzuki T."/>
            <person name="Kawagishi H."/>
            <person name="Hirai H."/>
        </authorList>
    </citation>
    <scope>NUCLEOTIDE SEQUENCE [LARGE SCALE GENOMIC DNA]</scope>
    <source>
        <strain evidence="2 3">YK-624</strain>
    </source>
</reference>
<dbReference type="OrthoDB" id="2841294at2759"/>
<dbReference type="Proteomes" id="UP000703269">
    <property type="component" value="Unassembled WGS sequence"/>
</dbReference>
<gene>
    <name evidence="2" type="ORF">PsYK624_077800</name>
</gene>
<dbReference type="Pfam" id="PF19271">
    <property type="entry name" value="Nis1"/>
    <property type="match status" value="1"/>
</dbReference>
<organism evidence="2 3">
    <name type="scientific">Phanerochaete sordida</name>
    <dbReference type="NCBI Taxonomy" id="48140"/>
    <lineage>
        <taxon>Eukaryota</taxon>
        <taxon>Fungi</taxon>
        <taxon>Dikarya</taxon>
        <taxon>Basidiomycota</taxon>
        <taxon>Agaricomycotina</taxon>
        <taxon>Agaricomycetes</taxon>
        <taxon>Polyporales</taxon>
        <taxon>Phanerochaetaceae</taxon>
        <taxon>Phanerochaete</taxon>
    </lineage>
</organism>
<accession>A0A9P3LDU8</accession>
<dbReference type="AlphaFoldDB" id="A0A9P3LDU8"/>
<feature type="chain" id="PRO_5040161301" evidence="1">
    <location>
        <begin position="17"/>
        <end position="143"/>
    </location>
</feature>
<keyword evidence="3" id="KW-1185">Reference proteome</keyword>
<dbReference type="InterPro" id="IPR045469">
    <property type="entry name" value="Nis1"/>
</dbReference>
<evidence type="ECO:0000313" key="2">
    <source>
        <dbReference type="EMBL" id="GJE91630.1"/>
    </source>
</evidence>
<keyword evidence="1" id="KW-0732">Signal</keyword>
<evidence type="ECO:0000256" key="1">
    <source>
        <dbReference type="SAM" id="SignalP"/>
    </source>
</evidence>
<comment type="caution">
    <text evidence="2">The sequence shown here is derived from an EMBL/GenBank/DDBJ whole genome shotgun (WGS) entry which is preliminary data.</text>
</comment>
<dbReference type="EMBL" id="BPQB01000022">
    <property type="protein sequence ID" value="GJE91630.1"/>
    <property type="molecule type" value="Genomic_DNA"/>
</dbReference>
<name>A0A9P3LDU8_9APHY</name>
<proteinExistence type="predicted"/>